<feature type="signal peptide" evidence="1">
    <location>
        <begin position="1"/>
        <end position="28"/>
    </location>
</feature>
<dbReference type="EMBL" id="KZ454505">
    <property type="protein sequence ID" value="PKA46028.1"/>
    <property type="molecule type" value="Genomic_DNA"/>
</dbReference>
<evidence type="ECO:0000313" key="2">
    <source>
        <dbReference type="EMBL" id="PKA46028.1"/>
    </source>
</evidence>
<reference evidence="2 3" key="1">
    <citation type="journal article" date="2017" name="Nature">
        <title>The Apostasia genome and the evolution of orchids.</title>
        <authorList>
            <person name="Zhang G.Q."/>
            <person name="Liu K.W."/>
            <person name="Li Z."/>
            <person name="Lohaus R."/>
            <person name="Hsiao Y.Y."/>
            <person name="Niu S.C."/>
            <person name="Wang J.Y."/>
            <person name="Lin Y.C."/>
            <person name="Xu Q."/>
            <person name="Chen L.J."/>
            <person name="Yoshida K."/>
            <person name="Fujiwara S."/>
            <person name="Wang Z.W."/>
            <person name="Zhang Y.Q."/>
            <person name="Mitsuda N."/>
            <person name="Wang M."/>
            <person name="Liu G.H."/>
            <person name="Pecoraro L."/>
            <person name="Huang H.X."/>
            <person name="Xiao X.J."/>
            <person name="Lin M."/>
            <person name="Wu X.Y."/>
            <person name="Wu W.L."/>
            <person name="Chen Y.Y."/>
            <person name="Chang S.B."/>
            <person name="Sakamoto S."/>
            <person name="Ohme-Takagi M."/>
            <person name="Yagi M."/>
            <person name="Zeng S.J."/>
            <person name="Shen C.Y."/>
            <person name="Yeh C.M."/>
            <person name="Luo Y.B."/>
            <person name="Tsai W.C."/>
            <person name="Van de Peer Y."/>
            <person name="Liu Z.J."/>
        </authorList>
    </citation>
    <scope>NUCLEOTIDE SEQUENCE [LARGE SCALE GENOMIC DNA]</scope>
    <source>
        <strain evidence="3">cv. Shenzhen</strain>
        <tissue evidence="2">Stem</tissue>
    </source>
</reference>
<evidence type="ECO:0000256" key="1">
    <source>
        <dbReference type="SAM" id="SignalP"/>
    </source>
</evidence>
<organism evidence="2 3">
    <name type="scientific">Apostasia shenzhenica</name>
    <dbReference type="NCBI Taxonomy" id="1088818"/>
    <lineage>
        <taxon>Eukaryota</taxon>
        <taxon>Viridiplantae</taxon>
        <taxon>Streptophyta</taxon>
        <taxon>Embryophyta</taxon>
        <taxon>Tracheophyta</taxon>
        <taxon>Spermatophyta</taxon>
        <taxon>Magnoliopsida</taxon>
        <taxon>Liliopsida</taxon>
        <taxon>Asparagales</taxon>
        <taxon>Orchidaceae</taxon>
        <taxon>Apostasioideae</taxon>
        <taxon>Apostasia</taxon>
    </lineage>
</organism>
<protein>
    <submittedName>
        <fullName evidence="2">Uncharacterized protein</fullName>
    </submittedName>
</protein>
<sequence length="152" mass="16646">MVSSNNSLLISQLHVVVLLGLCATTATASLPISGENNSGWRSLMNHGDLSPLVVTVAHTGVTLWNSHHSRTTGTVMAYCDVEGIWVKVTENCVTIFQVMLFVTQTWLDHPSLQRFAQATMYIALPQGLPLAPESVPDNAFHALPLEHLDWNK</sequence>
<proteinExistence type="predicted"/>
<accession>A0A2H9ZRX5</accession>
<evidence type="ECO:0000313" key="3">
    <source>
        <dbReference type="Proteomes" id="UP000236161"/>
    </source>
</evidence>
<keyword evidence="1" id="KW-0732">Signal</keyword>
<dbReference type="AlphaFoldDB" id="A0A2H9ZRX5"/>
<gene>
    <name evidence="2" type="ORF">AXF42_Ash021647</name>
</gene>
<keyword evidence="3" id="KW-1185">Reference proteome</keyword>
<name>A0A2H9ZRX5_9ASPA</name>
<feature type="chain" id="PRO_5014110982" evidence="1">
    <location>
        <begin position="29"/>
        <end position="152"/>
    </location>
</feature>
<dbReference type="Proteomes" id="UP000236161">
    <property type="component" value="Unassembled WGS sequence"/>
</dbReference>